<keyword evidence="2" id="KW-1185">Reference proteome</keyword>
<name>A0A2H5AJI9_9VIRU</name>
<dbReference type="EMBL" id="MG271984">
    <property type="protein sequence ID" value="AUG72304.1"/>
    <property type="molecule type" value="Genomic_DNA"/>
</dbReference>
<evidence type="ECO:0000313" key="2">
    <source>
        <dbReference type="Proteomes" id="UP000242696"/>
    </source>
</evidence>
<sequence>MVIVHVSTRELSNLPTAATSISSRNSFMDSSYSYSNLVVTAAVPLPSPQLSSSSPHEVVRMIGRKVVSRVTCTASALVTGFAYGVGGRVSVPELISDALLTVPTSRIDVPPVLSPAPSEESAGGGPGVVASSGLAAVVSAPEVEGFWVPDLLEFGTGATTTVLFSTGARVDGTPRVVARVVARVSGEVLFTSRVVARVVARVSGEVLFTSRVGTTIAGELLFSMGAMAVGSPEPAVSFSTGARVSPSSLGPGVPCGGSAWRRLEES</sequence>
<proteinExistence type="predicted"/>
<dbReference type="KEGG" id="vg:35414696"/>
<dbReference type="GeneID" id="35414696"/>
<dbReference type="RefSeq" id="YP_009447876.1">
    <property type="nucleotide sequence ID" value="NC_036579.1"/>
</dbReference>
<accession>A0A2H5AJI9</accession>
<reference evidence="1" key="1">
    <citation type="journal article" date="2018" name="Arch. Virol.">
        <title>Complete genome sequence and analysis of ictalurid herpesvirus 2.</title>
        <authorList>
            <person name="Borzak R."/>
            <person name="Haluk T."/>
            <person name="Bartha D."/>
            <person name="Doszpoly A."/>
        </authorList>
    </citation>
    <scope>NUCLEOTIDE SEQUENCE</scope>
    <source>
        <strain evidence="1">760/94</strain>
    </source>
</reference>
<evidence type="ECO:0000313" key="1">
    <source>
        <dbReference type="EMBL" id="AUG72304.1"/>
    </source>
</evidence>
<organism evidence="1">
    <name type="scientific">black bullhead herpesvirus</name>
    <dbReference type="NCBI Taxonomy" id="508441"/>
    <lineage>
        <taxon>Viruses</taxon>
        <taxon>Duplodnaviria</taxon>
        <taxon>Heunggongvirae</taxon>
        <taxon>Peploviricota</taxon>
        <taxon>Herviviricetes</taxon>
        <taxon>Herpesvirales</taxon>
        <taxon>Alloherpesviridae</taxon>
        <taxon>Ictavirus</taxon>
        <taxon>Ictavirus ictaluridallo2</taxon>
    </lineage>
</organism>
<protein>
    <submittedName>
        <fullName evidence="1">ORF100</fullName>
    </submittedName>
</protein>
<dbReference type="Proteomes" id="UP000242696">
    <property type="component" value="Segment"/>
</dbReference>